<dbReference type="GO" id="GO:0005737">
    <property type="term" value="C:cytoplasm"/>
    <property type="evidence" value="ECO:0007669"/>
    <property type="project" value="UniProtKB-SubCell"/>
</dbReference>
<dbReference type="AlphaFoldDB" id="A0A1B1A164"/>
<comment type="subcellular location">
    <subcellularLocation>
        <location evidence="5 7">Cytoplasm</location>
    </subcellularLocation>
</comment>
<dbReference type="Gene3D" id="3.40.50.300">
    <property type="entry name" value="P-loop containing nucleotide triphosphate hydrolases"/>
    <property type="match status" value="1"/>
</dbReference>
<dbReference type="InterPro" id="IPR000850">
    <property type="entry name" value="Adenylat/UMP-CMP_kin"/>
</dbReference>
<keyword evidence="4 5" id="KW-0418">Kinase</keyword>
<comment type="function">
    <text evidence="5">Catalyzes the reversible transfer of the terminal phosphate group between ATP and AMP. Plays an important role in cellular energy homeostasis and in adenine nucleotide metabolism.</text>
</comment>
<organism evidence="9 10">
    <name type="scientific">Tritonibacter mobilis F1926</name>
    <dbReference type="NCBI Taxonomy" id="1265309"/>
    <lineage>
        <taxon>Bacteria</taxon>
        <taxon>Pseudomonadati</taxon>
        <taxon>Pseudomonadota</taxon>
        <taxon>Alphaproteobacteria</taxon>
        <taxon>Rhodobacterales</taxon>
        <taxon>Paracoccaceae</taxon>
        <taxon>Tritonibacter</taxon>
    </lineage>
</organism>
<dbReference type="Pfam" id="PF05191">
    <property type="entry name" value="ADK_lid"/>
    <property type="match status" value="1"/>
</dbReference>
<name>A0A1B1A164_9RHOB</name>
<comment type="caution">
    <text evidence="5">Lacks conserved residue(s) required for the propagation of feature annotation.</text>
</comment>
<feature type="binding site" evidence="5">
    <location>
        <begin position="19"/>
        <end position="24"/>
    </location>
    <ligand>
        <name>ATP</name>
        <dbReference type="ChEBI" id="CHEBI:30616"/>
    </ligand>
</feature>
<dbReference type="KEGG" id="rmb:K529_006130"/>
<dbReference type="CDD" id="cd01428">
    <property type="entry name" value="ADK"/>
    <property type="match status" value="1"/>
</dbReference>
<dbReference type="EMBL" id="CP015230">
    <property type="protein sequence ID" value="ANP40340.1"/>
    <property type="molecule type" value="Genomic_DNA"/>
</dbReference>
<dbReference type="NCBIfam" id="NF001381">
    <property type="entry name" value="PRK00279.1-3"/>
    <property type="match status" value="1"/>
</dbReference>
<feature type="binding site" evidence="5">
    <location>
        <position position="162"/>
    </location>
    <ligand>
        <name>Zn(2+)</name>
        <dbReference type="ChEBI" id="CHEBI:29105"/>
        <note>structural</note>
    </ligand>
</feature>
<evidence type="ECO:0000259" key="8">
    <source>
        <dbReference type="Pfam" id="PF05191"/>
    </source>
</evidence>
<dbReference type="EC" id="2.7.4.3" evidence="5 7"/>
<protein>
    <recommendedName>
        <fullName evidence="5 7">Adenylate kinase</fullName>
        <shortName evidence="5">AK</shortName>
        <ecNumber evidence="5 7">2.7.4.3</ecNumber>
    </recommendedName>
    <alternativeName>
        <fullName evidence="5">ATP-AMP transphosphorylase</fullName>
    </alternativeName>
    <alternativeName>
        <fullName evidence="5">ATP:AMP phosphotransferase</fullName>
    </alternativeName>
    <alternativeName>
        <fullName evidence="5">Adenylate monophosphate kinase</fullName>
    </alternativeName>
</protein>
<dbReference type="NCBIfam" id="NF011105">
    <property type="entry name" value="PRK14532.1"/>
    <property type="match status" value="1"/>
</dbReference>
<dbReference type="InterPro" id="IPR027417">
    <property type="entry name" value="P-loop_NTPase"/>
</dbReference>
<proteinExistence type="inferred from homology"/>
<dbReference type="NCBIfam" id="NF011100">
    <property type="entry name" value="PRK14527.1"/>
    <property type="match status" value="1"/>
</dbReference>
<evidence type="ECO:0000256" key="1">
    <source>
        <dbReference type="ARBA" id="ARBA00022679"/>
    </source>
</evidence>
<comment type="pathway">
    <text evidence="5">Purine metabolism; AMP biosynthesis via salvage pathway; AMP from ADP: step 1/1.</text>
</comment>
<feature type="domain" description="Adenylate kinase active site lid" evidence="8">
    <location>
        <begin position="136"/>
        <end position="172"/>
    </location>
</feature>
<dbReference type="Proteomes" id="UP000013243">
    <property type="component" value="Chromosome"/>
</dbReference>
<evidence type="ECO:0000313" key="9">
    <source>
        <dbReference type="EMBL" id="ANP40340.1"/>
    </source>
</evidence>
<dbReference type="InterPro" id="IPR006259">
    <property type="entry name" value="Adenyl_kin_sub"/>
</dbReference>
<dbReference type="FunFam" id="3.40.50.300:FF:000106">
    <property type="entry name" value="Adenylate kinase mitochondrial"/>
    <property type="match status" value="1"/>
</dbReference>
<dbReference type="NCBIfam" id="NF001380">
    <property type="entry name" value="PRK00279.1-2"/>
    <property type="match status" value="1"/>
</dbReference>
<keyword evidence="5" id="KW-0479">Metal-binding</keyword>
<keyword evidence="5 7" id="KW-0067">ATP-binding</keyword>
<dbReference type="GeneID" id="28249392"/>
<dbReference type="GO" id="GO:0005524">
    <property type="term" value="F:ATP binding"/>
    <property type="evidence" value="ECO:0007669"/>
    <property type="project" value="UniProtKB-UniRule"/>
</dbReference>
<keyword evidence="2 5" id="KW-0545">Nucleotide biosynthesis</keyword>
<keyword evidence="5" id="KW-0963">Cytoplasm</keyword>
<keyword evidence="5" id="KW-0862">Zinc</keyword>
<evidence type="ECO:0000256" key="4">
    <source>
        <dbReference type="ARBA" id="ARBA00022777"/>
    </source>
</evidence>
<feature type="binding site" evidence="5">
    <location>
        <begin position="94"/>
        <end position="97"/>
    </location>
    <ligand>
        <name>AMP</name>
        <dbReference type="ChEBI" id="CHEBI:456215"/>
    </ligand>
</feature>
<dbReference type="InterPro" id="IPR033690">
    <property type="entry name" value="Adenylat_kinase_CS"/>
</dbReference>
<evidence type="ECO:0000313" key="10">
    <source>
        <dbReference type="Proteomes" id="UP000013243"/>
    </source>
</evidence>
<evidence type="ECO:0000256" key="6">
    <source>
        <dbReference type="RuleBase" id="RU003330"/>
    </source>
</evidence>
<dbReference type="PROSITE" id="PS00113">
    <property type="entry name" value="ADENYLATE_KINASE"/>
    <property type="match status" value="1"/>
</dbReference>
<feature type="binding site" evidence="5">
    <location>
        <position position="40"/>
    </location>
    <ligand>
        <name>AMP</name>
        <dbReference type="ChEBI" id="CHEBI:456215"/>
    </ligand>
</feature>
<dbReference type="GO" id="GO:0004017">
    <property type="term" value="F:AMP kinase activity"/>
    <property type="evidence" value="ECO:0007669"/>
    <property type="project" value="UniProtKB-UniRule"/>
</dbReference>
<comment type="catalytic activity">
    <reaction evidence="5 7">
        <text>AMP + ATP = 2 ADP</text>
        <dbReference type="Rhea" id="RHEA:12973"/>
        <dbReference type="ChEBI" id="CHEBI:30616"/>
        <dbReference type="ChEBI" id="CHEBI:456215"/>
        <dbReference type="ChEBI" id="CHEBI:456216"/>
        <dbReference type="EC" id="2.7.4.3"/>
    </reaction>
</comment>
<keyword evidence="1 5" id="KW-0808">Transferase</keyword>
<dbReference type="HAMAP" id="MF_00235">
    <property type="entry name" value="Adenylate_kinase_Adk"/>
    <property type="match status" value="1"/>
</dbReference>
<accession>A0A1B1A164</accession>
<dbReference type="InterPro" id="IPR007862">
    <property type="entry name" value="Adenylate_kinase_lid-dom"/>
</dbReference>
<comment type="subunit">
    <text evidence="5 7">Monomer.</text>
</comment>
<dbReference type="GO" id="GO:0008270">
    <property type="term" value="F:zinc ion binding"/>
    <property type="evidence" value="ECO:0007669"/>
    <property type="project" value="UniProtKB-UniRule"/>
</dbReference>
<feature type="binding site" evidence="5">
    <location>
        <begin position="66"/>
        <end position="68"/>
    </location>
    <ligand>
        <name>AMP</name>
        <dbReference type="ChEBI" id="CHEBI:456215"/>
    </ligand>
</feature>
<dbReference type="SUPFAM" id="SSF52540">
    <property type="entry name" value="P-loop containing nucleoside triphosphate hydrolases"/>
    <property type="match status" value="1"/>
</dbReference>
<feature type="binding site" evidence="5">
    <location>
        <position position="170"/>
    </location>
    <ligand>
        <name>AMP</name>
        <dbReference type="ChEBI" id="CHEBI:456215"/>
    </ligand>
</feature>
<dbReference type="RefSeq" id="WP_005622596.1">
    <property type="nucleotide sequence ID" value="NZ_CP015230.1"/>
</dbReference>
<reference evidence="9 10" key="1">
    <citation type="journal article" date="2016" name="ISME J.">
        <title>Global occurrence and heterogeneity of the Roseobacter-clade species Ruegeria mobilis.</title>
        <authorList>
            <person name="Sonnenschein E."/>
            <person name="Gram L."/>
        </authorList>
    </citation>
    <scope>NUCLEOTIDE SEQUENCE [LARGE SCALE GENOMIC DNA]</scope>
    <source>
        <strain evidence="9 10">F1926</strain>
    </source>
</reference>
<feature type="binding site" evidence="5">
    <location>
        <position position="45"/>
    </location>
    <ligand>
        <name>AMP</name>
        <dbReference type="ChEBI" id="CHEBI:456215"/>
    </ligand>
</feature>
<dbReference type="STRING" id="1265309.K529_006130"/>
<dbReference type="GO" id="GO:0044209">
    <property type="term" value="P:AMP salvage"/>
    <property type="evidence" value="ECO:0007669"/>
    <property type="project" value="UniProtKB-UniRule"/>
</dbReference>
<evidence type="ECO:0000256" key="5">
    <source>
        <dbReference type="HAMAP-Rule" id="MF_00235"/>
    </source>
</evidence>
<feature type="binding site" evidence="5">
    <location>
        <position position="142"/>
    </location>
    <ligand>
        <name>Zn(2+)</name>
        <dbReference type="ChEBI" id="CHEBI:29105"/>
        <note>structural</note>
    </ligand>
</feature>
<feature type="binding site" evidence="5">
    <location>
        <position position="101"/>
    </location>
    <ligand>
        <name>AMP</name>
        <dbReference type="ChEBI" id="CHEBI:456215"/>
    </ligand>
</feature>
<feature type="binding site" evidence="5">
    <location>
        <position position="181"/>
    </location>
    <ligand>
        <name>AMP</name>
        <dbReference type="ChEBI" id="CHEBI:456215"/>
    </ligand>
</feature>
<feature type="binding site" evidence="5">
    <location>
        <position position="209"/>
    </location>
    <ligand>
        <name>ATP</name>
        <dbReference type="ChEBI" id="CHEBI:30616"/>
    </ligand>
</feature>
<feature type="binding site" evidence="5">
    <location>
        <position position="159"/>
    </location>
    <ligand>
        <name>Zn(2+)</name>
        <dbReference type="ChEBI" id="CHEBI:29105"/>
        <note>structural</note>
    </ligand>
</feature>
<dbReference type="NCBIfam" id="TIGR01351">
    <property type="entry name" value="adk"/>
    <property type="match status" value="1"/>
</dbReference>
<dbReference type="Pfam" id="PF00406">
    <property type="entry name" value="ADK"/>
    <property type="match status" value="1"/>
</dbReference>
<feature type="binding site" evidence="5">
    <location>
        <position position="136"/>
    </location>
    <ligand>
        <name>ATP</name>
        <dbReference type="ChEBI" id="CHEBI:30616"/>
    </ligand>
</feature>
<evidence type="ECO:0000256" key="2">
    <source>
        <dbReference type="ARBA" id="ARBA00022727"/>
    </source>
</evidence>
<dbReference type="UniPathway" id="UPA00588">
    <property type="reaction ID" value="UER00649"/>
</dbReference>
<dbReference type="PANTHER" id="PTHR23359">
    <property type="entry name" value="NUCLEOTIDE KINASE"/>
    <property type="match status" value="1"/>
</dbReference>
<evidence type="ECO:0000256" key="3">
    <source>
        <dbReference type="ARBA" id="ARBA00022741"/>
    </source>
</evidence>
<gene>
    <name evidence="5" type="primary">adk</name>
    <name evidence="9" type="ORF">K529_006130</name>
</gene>
<dbReference type="OrthoDB" id="9805030at2"/>
<comment type="similarity">
    <text evidence="5 6">Belongs to the adenylate kinase family.</text>
</comment>
<evidence type="ECO:0000256" key="7">
    <source>
        <dbReference type="RuleBase" id="RU003331"/>
    </source>
</evidence>
<keyword evidence="3 5" id="KW-0547">Nucleotide-binding</keyword>
<feature type="region of interest" description="NMP" evidence="5">
    <location>
        <begin position="39"/>
        <end position="68"/>
    </location>
</feature>
<feature type="binding site" evidence="5">
    <location>
        <position position="139"/>
    </location>
    <ligand>
        <name>Zn(2+)</name>
        <dbReference type="ChEBI" id="CHEBI:29105"/>
        <note>structural</note>
    </ligand>
</feature>
<sequence length="227" mass="23870">MSTDVMTRPAVLILLGPPGAGKGTQARMLQEKYGLVQLSTGDLLRAAVAAGTEAGKQAKAVMDAGGLVSDEIVIAILKDRMNDADCKNGVILDGFPRTTVQAKALDALLASTGQRINAAISLQVNDEAMVERISGRSTCAGCGEGYHDTFKPPLPGDTCAKCGGTELTRRADDRAETVASRLEAYHAQTAPLITYYGDAGVLQTVDAMEEINRVATQMSSVVETVLR</sequence>
<comment type="domain">
    <text evidence="5">Consists of three domains, a large central CORE domain and two small peripheral domains, NMPbind and LID, which undergo movements during catalysis. The LID domain closes over the site of phosphoryl transfer upon ATP binding. Assembling and dissambling the active center during each catalytic cycle provides an effective means to prevent ATP hydrolysis. Some bacteria have evolved a zinc-coordinating structure that stabilizes the LID domain.</text>
</comment>
<dbReference type="PRINTS" id="PR00094">
    <property type="entry name" value="ADENYLTKNASE"/>
</dbReference>